<protein>
    <recommendedName>
        <fullName evidence="3">Histamine N-methyltransferase</fullName>
    </recommendedName>
</protein>
<accession>A0A2G9S319</accession>
<dbReference type="AlphaFoldDB" id="A0A2G9S319"/>
<dbReference type="Gene3D" id="3.40.50.150">
    <property type="entry name" value="Vaccinia Virus protein VP39"/>
    <property type="match status" value="1"/>
</dbReference>
<dbReference type="EMBL" id="KV929247">
    <property type="protein sequence ID" value="PIO33843.1"/>
    <property type="molecule type" value="Genomic_DNA"/>
</dbReference>
<dbReference type="SUPFAM" id="SSF53335">
    <property type="entry name" value="S-adenosyl-L-methionine-dependent methyltransferases"/>
    <property type="match status" value="1"/>
</dbReference>
<dbReference type="OrthoDB" id="5984880at2759"/>
<evidence type="ECO:0000313" key="1">
    <source>
        <dbReference type="EMBL" id="PIO33843.1"/>
    </source>
</evidence>
<gene>
    <name evidence="1" type="ORF">AB205_0118690</name>
</gene>
<sequence length="378" mass="43167">MMEIAPVLVSDSADSPDPEITGKHMYSDESYSMKVVNLANVMSNENDNVKLFFNTKLPELVSGTTKEKSQYNVLGIGSGPANLSKMPDLRGVSFTWHEKITAQYRQDAKQNNEFKKFDLIHMIQMVYYTTPIKETLDFFISCLSPGGKLIITLITGDCGWSKLYKRHKWLSQEEYCMDLCSEDITGILDTISVRYETHDIDSYFNITECFVEGSDVGGMLLDAVTEKLHFAETAPADIKAKIMEDLQSPEFSIRRDGKILLDTRIKAIVVGSGIRKSKIWSSLFTKKCEFKVVVTLRHEHEQSISLYSVDLSIQNTKCHFCLLLRSSACITTNALYTRSDFPTEKVRSDCVVRNSDRVWAPLDFFRRNFRHTKFESRL</sequence>
<dbReference type="Proteomes" id="UP000228934">
    <property type="component" value="Unassembled WGS sequence"/>
</dbReference>
<evidence type="ECO:0008006" key="3">
    <source>
        <dbReference type="Google" id="ProtNLM"/>
    </source>
</evidence>
<dbReference type="InterPro" id="IPR029063">
    <property type="entry name" value="SAM-dependent_MTases_sf"/>
</dbReference>
<reference evidence="2" key="1">
    <citation type="journal article" date="2017" name="Nat. Commun.">
        <title>The North American bullfrog draft genome provides insight into hormonal regulation of long noncoding RNA.</title>
        <authorList>
            <person name="Hammond S.A."/>
            <person name="Warren R.L."/>
            <person name="Vandervalk B.P."/>
            <person name="Kucuk E."/>
            <person name="Khan H."/>
            <person name="Gibb E.A."/>
            <person name="Pandoh P."/>
            <person name="Kirk H."/>
            <person name="Zhao Y."/>
            <person name="Jones M."/>
            <person name="Mungall A.J."/>
            <person name="Coope R."/>
            <person name="Pleasance S."/>
            <person name="Moore R.A."/>
            <person name="Holt R.A."/>
            <person name="Round J.M."/>
            <person name="Ohora S."/>
            <person name="Walle B.V."/>
            <person name="Veldhoen N."/>
            <person name="Helbing C.C."/>
            <person name="Birol I."/>
        </authorList>
    </citation>
    <scope>NUCLEOTIDE SEQUENCE [LARGE SCALE GENOMIC DNA]</scope>
</reference>
<keyword evidence="2" id="KW-1185">Reference proteome</keyword>
<evidence type="ECO:0000313" key="2">
    <source>
        <dbReference type="Proteomes" id="UP000228934"/>
    </source>
</evidence>
<organism evidence="1 2">
    <name type="scientific">Aquarana catesbeiana</name>
    <name type="common">American bullfrog</name>
    <name type="synonym">Rana catesbeiana</name>
    <dbReference type="NCBI Taxonomy" id="8400"/>
    <lineage>
        <taxon>Eukaryota</taxon>
        <taxon>Metazoa</taxon>
        <taxon>Chordata</taxon>
        <taxon>Craniata</taxon>
        <taxon>Vertebrata</taxon>
        <taxon>Euteleostomi</taxon>
        <taxon>Amphibia</taxon>
        <taxon>Batrachia</taxon>
        <taxon>Anura</taxon>
        <taxon>Neobatrachia</taxon>
        <taxon>Ranoidea</taxon>
        <taxon>Ranidae</taxon>
        <taxon>Aquarana</taxon>
    </lineage>
</organism>
<proteinExistence type="predicted"/>
<dbReference type="Pfam" id="PF13489">
    <property type="entry name" value="Methyltransf_23"/>
    <property type="match status" value="1"/>
</dbReference>
<name>A0A2G9S319_AQUCT</name>